<keyword evidence="8" id="KW-1133">Transmembrane helix</keyword>
<evidence type="ECO:0000256" key="1">
    <source>
        <dbReference type="ARBA" id="ARBA00004434"/>
    </source>
</evidence>
<evidence type="ECO:0000256" key="2">
    <source>
        <dbReference type="ARBA" id="ARBA00006355"/>
    </source>
</evidence>
<comment type="similarity">
    <text evidence="2">Belongs to the TIM54 family.</text>
</comment>
<dbReference type="GO" id="GO:0015031">
    <property type="term" value="P:protein transport"/>
    <property type="evidence" value="ECO:0007669"/>
    <property type="project" value="UniProtKB-KW"/>
</dbReference>
<evidence type="ECO:0000256" key="6">
    <source>
        <dbReference type="ARBA" id="ARBA00022792"/>
    </source>
</evidence>
<evidence type="ECO:0000256" key="7">
    <source>
        <dbReference type="ARBA" id="ARBA00022927"/>
    </source>
</evidence>
<reference evidence="13" key="1">
    <citation type="submission" date="2020-12" db="EMBL/GenBank/DDBJ databases">
        <title>Metabolic potential, ecology and presence of endohyphal bacteria is reflected in genomic diversity of Mucoromycotina.</title>
        <authorList>
            <person name="Muszewska A."/>
            <person name="Okrasinska A."/>
            <person name="Steczkiewicz K."/>
            <person name="Drgas O."/>
            <person name="Orlowska M."/>
            <person name="Perlinska-Lenart U."/>
            <person name="Aleksandrzak-Piekarczyk T."/>
            <person name="Szatraj K."/>
            <person name="Zielenkiewicz U."/>
            <person name="Pilsyk S."/>
            <person name="Malc E."/>
            <person name="Mieczkowski P."/>
            <person name="Kruszewska J.S."/>
            <person name="Biernat P."/>
            <person name="Pawlowska J."/>
        </authorList>
    </citation>
    <scope>NUCLEOTIDE SEQUENCE</scope>
    <source>
        <strain evidence="13">CBS 226.32</strain>
    </source>
</reference>
<comment type="subcellular location">
    <subcellularLocation>
        <location evidence="1">Mitochondrion inner membrane</location>
        <topology evidence="1">Single-pass membrane protein</topology>
    </subcellularLocation>
</comment>
<dbReference type="GO" id="GO:0005743">
    <property type="term" value="C:mitochondrial inner membrane"/>
    <property type="evidence" value="ECO:0007669"/>
    <property type="project" value="UniProtKB-SubCell"/>
</dbReference>
<protein>
    <recommendedName>
        <fullName evidence="3">Mitochondrial import inner membrane translocase subunit TIM54</fullName>
    </recommendedName>
</protein>
<evidence type="ECO:0000313" key="14">
    <source>
        <dbReference type="Proteomes" id="UP000650833"/>
    </source>
</evidence>
<evidence type="ECO:0000313" key="13">
    <source>
        <dbReference type="EMBL" id="KAG2196373.1"/>
    </source>
</evidence>
<dbReference type="Pfam" id="PF11711">
    <property type="entry name" value="Tim54"/>
    <property type="match status" value="1"/>
</dbReference>
<dbReference type="EMBL" id="JAEPRC010000481">
    <property type="protein sequence ID" value="KAG2196373.1"/>
    <property type="molecule type" value="Genomic_DNA"/>
</dbReference>
<comment type="caution">
    <text evidence="13">The sequence shown here is derived from an EMBL/GenBank/DDBJ whole genome shotgun (WGS) entry which is preliminary data.</text>
</comment>
<dbReference type="InterPro" id="IPR021056">
    <property type="entry name" value="Mt_import_IM_translocase_Tim54"/>
</dbReference>
<organism evidence="13 14">
    <name type="scientific">Mucor plumbeus</name>
    <dbReference type="NCBI Taxonomy" id="97098"/>
    <lineage>
        <taxon>Eukaryota</taxon>
        <taxon>Fungi</taxon>
        <taxon>Fungi incertae sedis</taxon>
        <taxon>Mucoromycota</taxon>
        <taxon>Mucoromycotina</taxon>
        <taxon>Mucoromycetes</taxon>
        <taxon>Mucorales</taxon>
        <taxon>Mucorineae</taxon>
        <taxon>Mucoraceae</taxon>
        <taxon>Mucor</taxon>
    </lineage>
</organism>
<evidence type="ECO:0000256" key="5">
    <source>
        <dbReference type="ARBA" id="ARBA00022692"/>
    </source>
</evidence>
<gene>
    <name evidence="13" type="ORF">INT46_009080</name>
</gene>
<name>A0A8H7UY49_9FUNG</name>
<evidence type="ECO:0000256" key="10">
    <source>
        <dbReference type="ARBA" id="ARBA00023128"/>
    </source>
</evidence>
<accession>A0A8H7UY49</accession>
<keyword evidence="14" id="KW-1185">Reference proteome</keyword>
<evidence type="ECO:0000256" key="4">
    <source>
        <dbReference type="ARBA" id="ARBA00022448"/>
    </source>
</evidence>
<sequence length="363" mass="41145">MPLPFGLKAPSKGTLIFSSVAGAISGIIYTSNKNAEDARRKLAQRVSFLADRPCDVHEMPRKVVVYISAPPGDGLEKSRNWFREYIKPILVAGAIDYEIKEAKSAGQIENSVIEEIVKRRRETEEASKSVDEKQEQIDNVEIIGHSNNPFTSPQMNQMLKKKAAHPDDFDGILAVGRNAYREVLSGLSKGCDASLAVIAEEEKTPNIVTEESNDNKDEQKNQPEQIEADPMTPIEQLTETENFGMDVQQQEEKEEKHFSMPSKFSPVMYIPHVNIIGWSNIPYRLWMWYFDNQRIEDVGKYVVAAVLNNTRPIEEKDADLGQQEKKYWIGDEEVEELKNNDGPIVIDERIIDKLSTYTSEDLP</sequence>
<evidence type="ECO:0000256" key="12">
    <source>
        <dbReference type="SAM" id="MobiDB-lite"/>
    </source>
</evidence>
<dbReference type="OrthoDB" id="5598305at2759"/>
<evidence type="ECO:0000256" key="11">
    <source>
        <dbReference type="ARBA" id="ARBA00023136"/>
    </source>
</evidence>
<keyword evidence="7" id="KW-0653">Protein transport</keyword>
<proteinExistence type="inferred from homology"/>
<keyword evidence="5" id="KW-0812">Transmembrane</keyword>
<dbReference type="AlphaFoldDB" id="A0A8H7UY49"/>
<keyword evidence="6" id="KW-0999">Mitochondrion inner membrane</keyword>
<evidence type="ECO:0000256" key="8">
    <source>
        <dbReference type="ARBA" id="ARBA00022989"/>
    </source>
</evidence>
<evidence type="ECO:0000256" key="3">
    <source>
        <dbReference type="ARBA" id="ARBA00020796"/>
    </source>
</evidence>
<dbReference type="Proteomes" id="UP000650833">
    <property type="component" value="Unassembled WGS sequence"/>
</dbReference>
<keyword evidence="10" id="KW-0496">Mitochondrion</keyword>
<keyword evidence="4" id="KW-0813">Transport</keyword>
<evidence type="ECO:0000256" key="9">
    <source>
        <dbReference type="ARBA" id="ARBA00023010"/>
    </source>
</evidence>
<keyword evidence="11" id="KW-0472">Membrane</keyword>
<keyword evidence="9" id="KW-0811">Translocation</keyword>
<feature type="region of interest" description="Disordered" evidence="12">
    <location>
        <begin position="204"/>
        <end position="233"/>
    </location>
</feature>